<dbReference type="PANTHER" id="PTHR48070:SF6">
    <property type="entry name" value="ESTERASE OVCA2"/>
    <property type="match status" value="1"/>
</dbReference>
<feature type="transmembrane region" description="Helical" evidence="3">
    <location>
        <begin position="205"/>
        <end position="225"/>
    </location>
</feature>
<evidence type="ECO:0000256" key="1">
    <source>
        <dbReference type="ARBA" id="ARBA00022801"/>
    </source>
</evidence>
<accession>D8UJN1</accession>
<dbReference type="KEGG" id="vcn:VOLCADRAFT_121759"/>
<keyword evidence="6" id="KW-1185">Reference proteome</keyword>
<feature type="compositionally biased region" description="Polar residues" evidence="2">
    <location>
        <begin position="301"/>
        <end position="312"/>
    </location>
</feature>
<keyword evidence="3" id="KW-0812">Transmembrane</keyword>
<dbReference type="InterPro" id="IPR005645">
    <property type="entry name" value="FSH-like_dom"/>
</dbReference>
<feature type="domain" description="Serine hydrolase" evidence="4">
    <location>
        <begin position="247"/>
        <end position="410"/>
    </location>
</feature>
<dbReference type="Proteomes" id="UP000001058">
    <property type="component" value="Unassembled WGS sequence"/>
</dbReference>
<organism evidence="6">
    <name type="scientific">Volvox carteri f. nagariensis</name>
    <dbReference type="NCBI Taxonomy" id="3068"/>
    <lineage>
        <taxon>Eukaryota</taxon>
        <taxon>Viridiplantae</taxon>
        <taxon>Chlorophyta</taxon>
        <taxon>core chlorophytes</taxon>
        <taxon>Chlorophyceae</taxon>
        <taxon>CS clade</taxon>
        <taxon>Chlamydomonadales</taxon>
        <taxon>Volvocaceae</taxon>
        <taxon>Volvox</taxon>
    </lineage>
</organism>
<keyword evidence="1" id="KW-0378">Hydrolase</keyword>
<name>D8UJN1_VOLCA</name>
<dbReference type="GO" id="GO:0016787">
    <property type="term" value="F:hydrolase activity"/>
    <property type="evidence" value="ECO:0007669"/>
    <property type="project" value="UniProtKB-KW"/>
</dbReference>
<dbReference type="InterPro" id="IPR050593">
    <property type="entry name" value="LovG"/>
</dbReference>
<dbReference type="PANTHER" id="PTHR48070">
    <property type="entry name" value="ESTERASE OVCA2"/>
    <property type="match status" value="1"/>
</dbReference>
<proteinExistence type="predicted"/>
<feature type="region of interest" description="Disordered" evidence="2">
    <location>
        <begin position="301"/>
        <end position="323"/>
    </location>
</feature>
<feature type="domain" description="Serine hydrolase" evidence="4">
    <location>
        <begin position="86"/>
        <end position="162"/>
    </location>
</feature>
<keyword evidence="3" id="KW-1133">Transmembrane helix</keyword>
<evidence type="ECO:0000259" key="4">
    <source>
        <dbReference type="Pfam" id="PF03959"/>
    </source>
</evidence>
<dbReference type="InterPro" id="IPR029058">
    <property type="entry name" value="AB_hydrolase_fold"/>
</dbReference>
<dbReference type="EMBL" id="GL378429">
    <property type="protein sequence ID" value="EFJ40066.1"/>
    <property type="molecule type" value="Genomic_DNA"/>
</dbReference>
<keyword evidence="3" id="KW-0472">Membrane</keyword>
<sequence>MLCTTASRAVLRIAQARPGLTLGATAARRLRFSHAALKPAPKPVEDARSGYSGSDAIRTGQGAEGTRQTGGDGLITHRGKMADSVPKLKLLCLHGYMQNAEIFRSRLGSMRKALKSRVEFVFVDAPFEAQGLPGGDDPEEVQGGREGRSWWQWTDTGPEGRPSKAASYTGMYACVCMYVCLCGARDNAMVTCCRVGVYTHMYGGCYLGLALAVWLFVCLSIYFLFVHSVGLLGVFLAGWEVAQDSLLEALRLHQPDGLLGFSQGATAAALLLSHLAATATATATATADDATFAGGLKQQVEQQQHDGSSGDRQNGGSGGEPAVASAASPAALLRSLKCAILVAGFLPRDPAVAELVRAGSCSSRVPLLLVTGTSDSLVPPERTAQLGACFNPATVSSYTHGGAHLVPTCSGQFKSTLVEFLDAARGRPGPGPPSSLHLQHQQQQRDVHFNAVLARVYDCLDIHFDVYFLCTCVVMQHICSAHS</sequence>
<dbReference type="Pfam" id="PF03959">
    <property type="entry name" value="FSH1"/>
    <property type="match status" value="2"/>
</dbReference>
<dbReference type="Gene3D" id="3.40.50.1820">
    <property type="entry name" value="alpha/beta hydrolase"/>
    <property type="match status" value="2"/>
</dbReference>
<dbReference type="AlphaFoldDB" id="D8UJN1"/>
<protein>
    <recommendedName>
        <fullName evidence="4">Serine hydrolase domain-containing protein</fullName>
    </recommendedName>
</protein>
<reference evidence="5 6" key="1">
    <citation type="journal article" date="2010" name="Science">
        <title>Genomic analysis of organismal complexity in the multicellular green alga Volvox carteri.</title>
        <authorList>
            <person name="Prochnik S.E."/>
            <person name="Umen J."/>
            <person name="Nedelcu A.M."/>
            <person name="Hallmann A."/>
            <person name="Miller S.M."/>
            <person name="Nishii I."/>
            <person name="Ferris P."/>
            <person name="Kuo A."/>
            <person name="Mitros T."/>
            <person name="Fritz-Laylin L.K."/>
            <person name="Hellsten U."/>
            <person name="Chapman J."/>
            <person name="Simakov O."/>
            <person name="Rensing S.A."/>
            <person name="Terry A."/>
            <person name="Pangilinan J."/>
            <person name="Kapitonov V."/>
            <person name="Jurka J."/>
            <person name="Salamov A."/>
            <person name="Shapiro H."/>
            <person name="Schmutz J."/>
            <person name="Grimwood J."/>
            <person name="Lindquist E."/>
            <person name="Lucas S."/>
            <person name="Grigoriev I.V."/>
            <person name="Schmitt R."/>
            <person name="Kirk D."/>
            <person name="Rokhsar D.S."/>
        </authorList>
    </citation>
    <scope>NUCLEOTIDE SEQUENCE [LARGE SCALE GENOMIC DNA]</scope>
    <source>
        <strain evidence="6">f. Nagariensis / Eve</strain>
    </source>
</reference>
<dbReference type="OrthoDB" id="414698at2759"/>
<dbReference type="InParanoid" id="D8UJN1"/>
<evidence type="ECO:0000256" key="3">
    <source>
        <dbReference type="SAM" id="Phobius"/>
    </source>
</evidence>
<evidence type="ECO:0000313" key="6">
    <source>
        <dbReference type="Proteomes" id="UP000001058"/>
    </source>
</evidence>
<dbReference type="SUPFAM" id="SSF53474">
    <property type="entry name" value="alpha/beta-Hydrolases"/>
    <property type="match status" value="1"/>
</dbReference>
<evidence type="ECO:0000256" key="2">
    <source>
        <dbReference type="SAM" id="MobiDB-lite"/>
    </source>
</evidence>
<dbReference type="GO" id="GO:0005737">
    <property type="term" value="C:cytoplasm"/>
    <property type="evidence" value="ECO:0007669"/>
    <property type="project" value="TreeGrafter"/>
</dbReference>
<dbReference type="RefSeq" id="XP_002958878.1">
    <property type="nucleotide sequence ID" value="XM_002958832.1"/>
</dbReference>
<dbReference type="GO" id="GO:0005634">
    <property type="term" value="C:nucleus"/>
    <property type="evidence" value="ECO:0007669"/>
    <property type="project" value="TreeGrafter"/>
</dbReference>
<dbReference type="GeneID" id="9621156"/>
<feature type="region of interest" description="Disordered" evidence="2">
    <location>
        <begin position="39"/>
        <end position="77"/>
    </location>
</feature>
<evidence type="ECO:0000313" key="5">
    <source>
        <dbReference type="EMBL" id="EFJ40066.1"/>
    </source>
</evidence>
<gene>
    <name evidence="5" type="ORF">VOLCADRAFT_121759</name>
</gene>
<dbReference type="eggNOG" id="KOG2551">
    <property type="taxonomic scope" value="Eukaryota"/>
</dbReference>